<sequence length="355" mass="40422">MSKRRIKLSEWQLLKREMKFLEETGVLDPGKTKEIEGLYEEERVSFTKTLLYVGSVLIGIGVLSFVASNWSEIGKLTKFLLIIGLFIACNFTGLRMEKSFPKTAKSLYYLGVIVFGAGIFLVGQMFHFGGDFQDAFLWWSLGILPLAWVLRDKWILLGSSILILIYMTDESIISGQMVPYWILFWIAILYFLNDKIGFSQATGVANSLLSLAFIASILKFSLDGIANNEYIYGLIYFVIGLGLVQMSGKVREIHVILGYFIHGGAALLLSFEESWPVGWIFLVFSILYLIYLLYQINKGSLLSIVILCLMIFRFYLDYTFDFLPKSLVFIIGGLLLLTFGIYFERQRKKGGNRLV</sequence>
<feature type="transmembrane region" description="Helical" evidence="1">
    <location>
        <begin position="172"/>
        <end position="192"/>
    </location>
</feature>
<keyword evidence="1" id="KW-0812">Transmembrane</keyword>
<keyword evidence="4" id="KW-1185">Reference proteome</keyword>
<feature type="domain" description="DUF2157" evidence="2">
    <location>
        <begin position="22"/>
        <end position="155"/>
    </location>
</feature>
<keyword evidence="1" id="KW-0472">Membrane</keyword>
<evidence type="ECO:0000313" key="4">
    <source>
        <dbReference type="Proteomes" id="UP000198553"/>
    </source>
</evidence>
<reference evidence="4" key="1">
    <citation type="submission" date="2016-10" db="EMBL/GenBank/DDBJ databases">
        <authorList>
            <person name="Varghese N."/>
            <person name="Submissions S."/>
        </authorList>
    </citation>
    <scope>NUCLEOTIDE SEQUENCE [LARGE SCALE GENOMIC DNA]</scope>
    <source>
        <strain evidence="4">B48,IBRC-M 10115,DSM 25386,CECT 8001</strain>
    </source>
</reference>
<dbReference type="Pfam" id="PF09925">
    <property type="entry name" value="DUF2157"/>
    <property type="match status" value="1"/>
</dbReference>
<feature type="transmembrane region" description="Helical" evidence="1">
    <location>
        <begin position="106"/>
        <end position="129"/>
    </location>
</feature>
<organism evidence="3 4">
    <name type="scientific">Mesobacillus persicus</name>
    <dbReference type="NCBI Taxonomy" id="930146"/>
    <lineage>
        <taxon>Bacteria</taxon>
        <taxon>Bacillati</taxon>
        <taxon>Bacillota</taxon>
        <taxon>Bacilli</taxon>
        <taxon>Bacillales</taxon>
        <taxon>Bacillaceae</taxon>
        <taxon>Mesobacillus</taxon>
    </lineage>
</organism>
<evidence type="ECO:0000313" key="3">
    <source>
        <dbReference type="EMBL" id="SEM97003.1"/>
    </source>
</evidence>
<accession>A0A1H8CPB9</accession>
<evidence type="ECO:0000259" key="2">
    <source>
        <dbReference type="Pfam" id="PF09925"/>
    </source>
</evidence>
<dbReference type="Proteomes" id="UP000198553">
    <property type="component" value="Unassembled WGS sequence"/>
</dbReference>
<dbReference type="OrthoDB" id="5351773at2"/>
<dbReference type="AlphaFoldDB" id="A0A1H8CPB9"/>
<evidence type="ECO:0000256" key="1">
    <source>
        <dbReference type="SAM" id="Phobius"/>
    </source>
</evidence>
<dbReference type="STRING" id="930146.SAMN05192533_107186"/>
<dbReference type="EMBL" id="FOBW01000007">
    <property type="protein sequence ID" value="SEM97003.1"/>
    <property type="molecule type" value="Genomic_DNA"/>
</dbReference>
<gene>
    <name evidence="3" type="ORF">SAMN05192533_107186</name>
</gene>
<name>A0A1H8CPB9_9BACI</name>
<dbReference type="RefSeq" id="WP_090745472.1">
    <property type="nucleotide sequence ID" value="NZ_FOBW01000007.1"/>
</dbReference>
<protein>
    <submittedName>
        <fullName evidence="3">Uncharacterized membrane protein</fullName>
    </submittedName>
</protein>
<feature type="transmembrane region" description="Helical" evidence="1">
    <location>
        <begin position="277"/>
        <end position="294"/>
    </location>
</feature>
<feature type="transmembrane region" description="Helical" evidence="1">
    <location>
        <begin position="299"/>
        <end position="316"/>
    </location>
</feature>
<keyword evidence="1" id="KW-1133">Transmembrane helix</keyword>
<feature type="transmembrane region" description="Helical" evidence="1">
    <location>
        <begin position="50"/>
        <end position="70"/>
    </location>
</feature>
<feature type="transmembrane region" description="Helical" evidence="1">
    <location>
        <begin position="230"/>
        <end position="248"/>
    </location>
</feature>
<feature type="transmembrane region" description="Helical" evidence="1">
    <location>
        <begin position="198"/>
        <end position="218"/>
    </location>
</feature>
<proteinExistence type="predicted"/>
<feature type="transmembrane region" description="Helical" evidence="1">
    <location>
        <begin position="76"/>
        <end position="94"/>
    </location>
</feature>
<dbReference type="InterPro" id="IPR018677">
    <property type="entry name" value="DUF2157"/>
</dbReference>
<feature type="transmembrane region" description="Helical" evidence="1">
    <location>
        <begin position="322"/>
        <end position="343"/>
    </location>
</feature>